<gene>
    <name evidence="2" type="ORF">E5676_scaffold130G00620</name>
</gene>
<name>A0A5D3D2E0_CUCMM</name>
<dbReference type="Proteomes" id="UP000321947">
    <property type="component" value="Unassembled WGS sequence"/>
</dbReference>
<evidence type="ECO:0000259" key="1">
    <source>
        <dbReference type="Pfam" id="PF24626"/>
    </source>
</evidence>
<accession>A0A5D3D2E0</accession>
<comment type="caution">
    <text evidence="2">The sequence shown here is derived from an EMBL/GenBank/DDBJ whole genome shotgun (WGS) entry which is preliminary data.</text>
</comment>
<keyword evidence="2" id="KW-0548">Nucleotidyltransferase</keyword>
<evidence type="ECO:0000313" key="3">
    <source>
        <dbReference type="Proteomes" id="UP000321947"/>
    </source>
</evidence>
<feature type="domain" description="Tf2-1-like SH3-like" evidence="1">
    <location>
        <begin position="17"/>
        <end position="81"/>
    </location>
</feature>
<dbReference type="EMBL" id="SSTD01008197">
    <property type="protein sequence ID" value="TYK16926.1"/>
    <property type="molecule type" value="Genomic_DNA"/>
</dbReference>
<sequence>MKKRADKKRQLLEFRAGDQVLIKLRPKQIRFRGRKDQRLIRKYKGPVEVLKKVGNTSYRVALPTWMKIYPVIHVSNLKPYHQDIEDLQQNVVIRPIIDLSQKEDKDVEELLAERVTRSGRPTRRIDEYLVK</sequence>
<dbReference type="PANTHER" id="PTHR46148:SF52">
    <property type="entry name" value="OS04G0603800 PROTEIN"/>
    <property type="match status" value="1"/>
</dbReference>
<dbReference type="PANTHER" id="PTHR46148">
    <property type="entry name" value="CHROMO DOMAIN-CONTAINING PROTEIN"/>
    <property type="match status" value="1"/>
</dbReference>
<evidence type="ECO:0000313" key="2">
    <source>
        <dbReference type="EMBL" id="TYK16926.1"/>
    </source>
</evidence>
<dbReference type="InterPro" id="IPR056924">
    <property type="entry name" value="SH3_Tf2-1"/>
</dbReference>
<proteinExistence type="predicted"/>
<reference evidence="2 3" key="1">
    <citation type="submission" date="2019-08" db="EMBL/GenBank/DDBJ databases">
        <title>Draft genome sequences of two oriental melons (Cucumis melo L. var makuwa).</title>
        <authorList>
            <person name="Kwon S.-Y."/>
        </authorList>
    </citation>
    <scope>NUCLEOTIDE SEQUENCE [LARGE SCALE GENOMIC DNA]</scope>
    <source>
        <strain evidence="3">cv. Chang Bougi</strain>
        <tissue evidence="2">Leaf</tissue>
    </source>
</reference>
<keyword evidence="2" id="KW-0695">RNA-directed DNA polymerase</keyword>
<dbReference type="Pfam" id="PF24626">
    <property type="entry name" value="SH3_Tf2-1"/>
    <property type="match status" value="1"/>
</dbReference>
<keyword evidence="2" id="KW-0808">Transferase</keyword>
<dbReference type="GO" id="GO:0003964">
    <property type="term" value="F:RNA-directed DNA polymerase activity"/>
    <property type="evidence" value="ECO:0007669"/>
    <property type="project" value="UniProtKB-KW"/>
</dbReference>
<dbReference type="AlphaFoldDB" id="A0A5D3D2E0"/>
<protein>
    <submittedName>
        <fullName evidence="2">Reverse transcriptase</fullName>
    </submittedName>
</protein>
<organism evidence="2 3">
    <name type="scientific">Cucumis melo var. makuwa</name>
    <name type="common">Oriental melon</name>
    <dbReference type="NCBI Taxonomy" id="1194695"/>
    <lineage>
        <taxon>Eukaryota</taxon>
        <taxon>Viridiplantae</taxon>
        <taxon>Streptophyta</taxon>
        <taxon>Embryophyta</taxon>
        <taxon>Tracheophyta</taxon>
        <taxon>Spermatophyta</taxon>
        <taxon>Magnoliopsida</taxon>
        <taxon>eudicotyledons</taxon>
        <taxon>Gunneridae</taxon>
        <taxon>Pentapetalae</taxon>
        <taxon>rosids</taxon>
        <taxon>fabids</taxon>
        <taxon>Cucurbitales</taxon>
        <taxon>Cucurbitaceae</taxon>
        <taxon>Benincaseae</taxon>
        <taxon>Cucumis</taxon>
    </lineage>
</organism>